<organism evidence="2">
    <name type="scientific">Tanacetum cinerariifolium</name>
    <name type="common">Dalmatian daisy</name>
    <name type="synonym">Chrysanthemum cinerariifolium</name>
    <dbReference type="NCBI Taxonomy" id="118510"/>
    <lineage>
        <taxon>Eukaryota</taxon>
        <taxon>Viridiplantae</taxon>
        <taxon>Streptophyta</taxon>
        <taxon>Embryophyta</taxon>
        <taxon>Tracheophyta</taxon>
        <taxon>Spermatophyta</taxon>
        <taxon>Magnoliopsida</taxon>
        <taxon>eudicotyledons</taxon>
        <taxon>Gunneridae</taxon>
        <taxon>Pentapetalae</taxon>
        <taxon>asterids</taxon>
        <taxon>campanulids</taxon>
        <taxon>Asterales</taxon>
        <taxon>Asteraceae</taxon>
        <taxon>Asteroideae</taxon>
        <taxon>Anthemideae</taxon>
        <taxon>Anthemidinae</taxon>
        <taxon>Tanacetum</taxon>
    </lineage>
</organism>
<comment type="caution">
    <text evidence="2">The sequence shown here is derived from an EMBL/GenBank/DDBJ whole genome shotgun (WGS) entry which is preliminary data.</text>
</comment>
<keyword evidence="1" id="KW-0175">Coiled coil</keyword>
<proteinExistence type="predicted"/>
<reference evidence="2" key="1">
    <citation type="journal article" date="2019" name="Sci. Rep.">
        <title>Draft genome of Tanacetum cinerariifolium, the natural source of mosquito coil.</title>
        <authorList>
            <person name="Yamashiro T."/>
            <person name="Shiraishi A."/>
            <person name="Satake H."/>
            <person name="Nakayama K."/>
        </authorList>
    </citation>
    <scope>NUCLEOTIDE SEQUENCE</scope>
</reference>
<accession>A0A699QIM3</accession>
<evidence type="ECO:0000256" key="1">
    <source>
        <dbReference type="SAM" id="Coils"/>
    </source>
</evidence>
<name>A0A699QIM3_TANCI</name>
<feature type="coiled-coil region" evidence="1">
    <location>
        <begin position="123"/>
        <end position="182"/>
    </location>
</feature>
<evidence type="ECO:0008006" key="3">
    <source>
        <dbReference type="Google" id="ProtNLM"/>
    </source>
</evidence>
<evidence type="ECO:0000313" key="2">
    <source>
        <dbReference type="EMBL" id="GFC68625.1"/>
    </source>
</evidence>
<protein>
    <recommendedName>
        <fullName evidence="3">Integrase, catalytic region, zinc finger, CCHC-type, peptidase aspartic, catalytic</fullName>
    </recommendedName>
</protein>
<gene>
    <name evidence="2" type="ORF">Tci_840595</name>
</gene>
<dbReference type="AlphaFoldDB" id="A0A699QIM3"/>
<dbReference type="EMBL" id="BKCJ011020995">
    <property type="protein sequence ID" value="GFC68625.1"/>
    <property type="molecule type" value="Genomic_DNA"/>
</dbReference>
<sequence>MEQMLLAKKDEVGVILSNEQNDFLLADALQMEELEELSANICMMARIQPANIESNEGLSYDSAFISEVQTPSTTYMNLLFLDSNHEQTYHEQPKIINSTIRDGQINSDIIFDDPNMKANSGSVEHDKNVLDSHDNKLEQLARNAYKEAEKQQIIAKKVKQQNVELTKQLEHYKEKVQVFETTKENKTNFHNKFIEVDRKAKRLESELQNQFILYRDKISA</sequence>